<gene>
    <name evidence="2" type="ORF">SCP_0202390</name>
</gene>
<dbReference type="OrthoDB" id="2799413at2759"/>
<dbReference type="EMBL" id="BFAD01000002">
    <property type="protein sequence ID" value="GBE79042.1"/>
    <property type="molecule type" value="Genomic_DNA"/>
</dbReference>
<name>A0A401GA49_9APHY</name>
<feature type="coiled-coil region" evidence="1">
    <location>
        <begin position="17"/>
        <end position="44"/>
    </location>
</feature>
<protein>
    <submittedName>
        <fullName evidence="2">Uncharacterized protein</fullName>
    </submittedName>
</protein>
<keyword evidence="3" id="KW-1185">Reference proteome</keyword>
<reference evidence="2 3" key="1">
    <citation type="journal article" date="2018" name="Sci. Rep.">
        <title>Genome sequence of the cauliflower mushroom Sparassis crispa (Hanabiratake) and its association with beneficial usage.</title>
        <authorList>
            <person name="Kiyama R."/>
            <person name="Furutani Y."/>
            <person name="Kawaguchi K."/>
            <person name="Nakanishi T."/>
        </authorList>
    </citation>
    <scope>NUCLEOTIDE SEQUENCE [LARGE SCALE GENOMIC DNA]</scope>
</reference>
<organism evidence="2 3">
    <name type="scientific">Sparassis crispa</name>
    <dbReference type="NCBI Taxonomy" id="139825"/>
    <lineage>
        <taxon>Eukaryota</taxon>
        <taxon>Fungi</taxon>
        <taxon>Dikarya</taxon>
        <taxon>Basidiomycota</taxon>
        <taxon>Agaricomycotina</taxon>
        <taxon>Agaricomycetes</taxon>
        <taxon>Polyporales</taxon>
        <taxon>Sparassidaceae</taxon>
        <taxon>Sparassis</taxon>
    </lineage>
</organism>
<dbReference type="AlphaFoldDB" id="A0A401GA49"/>
<evidence type="ECO:0000313" key="3">
    <source>
        <dbReference type="Proteomes" id="UP000287166"/>
    </source>
</evidence>
<dbReference type="InParanoid" id="A0A401GA49"/>
<evidence type="ECO:0000256" key="1">
    <source>
        <dbReference type="SAM" id="Coils"/>
    </source>
</evidence>
<dbReference type="RefSeq" id="XP_027609955.1">
    <property type="nucleotide sequence ID" value="XM_027754154.1"/>
</dbReference>
<accession>A0A401GA49</accession>
<proteinExistence type="predicted"/>
<comment type="caution">
    <text evidence="2">The sequence shown here is derived from an EMBL/GenBank/DDBJ whole genome shotgun (WGS) entry which is preliminary data.</text>
</comment>
<sequence>MRLSRLNLSDDVVESLIELQAGEIARLRLELSELKSANEALNANLRDGTNIDLLERKLQKLIGLVTTQANDIQARTSNDEDLRIALKCAQVAFAEASARNDALSRELCEACTARDAMQEQLKRLEALSSNSLGESQGATLDELHCTDSSDHGEGETFAVSSRKQDVILGKCVGETFAVASTEQDGGREYVRSGGYLETCINEDEDVLHVLPLSGQKKMSSLLDKTTEQEASLEAICEERDRLQTNVADLTRDLTATCVDLAQCRSELEATKIALTAQARDVVSNMLNPTSITTDASRHEASAATMEKNIAQSMCLDISTIQANFEPFAKHIWKKKQMDRALLGFKACAISSLKPRGLLWDDFPGHPFYVRTSQRLTQDKTWKPHTDVQISQLQERGKIELVTDIAGVQYYLGTYTLGRGEILDMEDFKAMPSTPQDSLIRKSISGKQMRKDGNYQETVRQMYYSGQISAIKFPFQRVGYNTAFHDRLVQFANKL</sequence>
<evidence type="ECO:0000313" key="2">
    <source>
        <dbReference type="EMBL" id="GBE79042.1"/>
    </source>
</evidence>
<keyword evidence="1" id="KW-0175">Coiled coil</keyword>
<dbReference type="GeneID" id="38775959"/>
<dbReference type="Proteomes" id="UP000287166">
    <property type="component" value="Unassembled WGS sequence"/>
</dbReference>